<evidence type="ECO:0000313" key="2">
    <source>
        <dbReference type="Proteomes" id="UP000255467"/>
    </source>
</evidence>
<dbReference type="Proteomes" id="UP000255467">
    <property type="component" value="Unassembled WGS sequence"/>
</dbReference>
<dbReference type="OrthoDB" id="4509678at2"/>
<sequence>MPTPLQVLNWDVTGYQKVAENASHIADTCIAASNDMHGTIYDLAWKGEARYAAESRADREQTQMRAIAIAYDNLSSACAGAVRDMTGPIDDIKTIFRNYVRPPITVGDDWSIGGVEDWNSEAGIQLSRLSGLVEALVTYDAHWGALISQANRELEATAPAPVLAAAYAEIVSAQSTDPRADPERIRTSAAAFQQVFGRAPGSPADWATAEVLNPNSYSPKYNGVSPEIVVGRINPVPGQGLVRSAFYIPAAQVTNLPEYDLGDNRQEDPYFDPEHARVVTYVDYENGIIVTRQNPSVTVDGDVKVDRPEVEAQQLKDGSILVRYDAVNPFAPPGSSLSGHSVNGEIVFAPESGNPGTARIAAGGLITDYPSVEIYQDNSAGTARPVLIDAADSGSQWGPLFNLPFHHEVGGGTAMFDPFRADFSQPDWQRNAPTQLGSVHNPPSVVVVTK</sequence>
<proteinExistence type="predicted"/>
<dbReference type="EMBL" id="UGRY01000004">
    <property type="protein sequence ID" value="SUD47913.1"/>
    <property type="molecule type" value="Genomic_DNA"/>
</dbReference>
<keyword evidence="2" id="KW-1185">Reference proteome</keyword>
<gene>
    <name evidence="1" type="ORF">NCTC1934_05238</name>
</gene>
<organism evidence="1 2">
    <name type="scientific">Nocardia otitidiscaviarum</name>
    <dbReference type="NCBI Taxonomy" id="1823"/>
    <lineage>
        <taxon>Bacteria</taxon>
        <taxon>Bacillati</taxon>
        <taxon>Actinomycetota</taxon>
        <taxon>Actinomycetes</taxon>
        <taxon>Mycobacteriales</taxon>
        <taxon>Nocardiaceae</taxon>
        <taxon>Nocardia</taxon>
    </lineage>
</organism>
<accession>A0A379JIV0</accession>
<dbReference type="RefSeq" id="WP_039814161.1">
    <property type="nucleotide sequence ID" value="NZ_UGRY01000004.1"/>
</dbReference>
<evidence type="ECO:0000313" key="1">
    <source>
        <dbReference type="EMBL" id="SUD47913.1"/>
    </source>
</evidence>
<protein>
    <recommendedName>
        <fullName evidence="3">WXG100 family type VII secretion target</fullName>
    </recommendedName>
</protein>
<reference evidence="1 2" key="1">
    <citation type="submission" date="2018-06" db="EMBL/GenBank/DDBJ databases">
        <authorList>
            <consortium name="Pathogen Informatics"/>
            <person name="Doyle S."/>
        </authorList>
    </citation>
    <scope>NUCLEOTIDE SEQUENCE [LARGE SCALE GENOMIC DNA]</scope>
    <source>
        <strain evidence="1 2">NCTC1934</strain>
    </source>
</reference>
<evidence type="ECO:0008006" key="3">
    <source>
        <dbReference type="Google" id="ProtNLM"/>
    </source>
</evidence>
<name>A0A379JIV0_9NOCA</name>
<dbReference type="AlphaFoldDB" id="A0A379JIV0"/>